<sequence>MQVSHLFHPLACVTPPEQLFLKVAYSCYRRSLRLTWGVFPFAPALALLGTPRGPKITLGSELRAWHEAELYTLGDIYEDGRLIQFSRLQESGLPAGQFLLYNSLGERHRAAVRFTDLGLITAKRLITRKWKSTDPPAEQAWKYSFEVWAGAEGVALKREDALGLR</sequence>
<evidence type="ECO:0000313" key="2">
    <source>
        <dbReference type="Proteomes" id="UP001066276"/>
    </source>
</evidence>
<name>A0AAV7QC19_PLEWA</name>
<gene>
    <name evidence="1" type="ORF">NDU88_002130</name>
</gene>
<accession>A0AAV7QC19</accession>
<comment type="caution">
    <text evidence="1">The sequence shown here is derived from an EMBL/GenBank/DDBJ whole genome shotgun (WGS) entry which is preliminary data.</text>
</comment>
<organism evidence="1 2">
    <name type="scientific">Pleurodeles waltl</name>
    <name type="common">Iberian ribbed newt</name>
    <dbReference type="NCBI Taxonomy" id="8319"/>
    <lineage>
        <taxon>Eukaryota</taxon>
        <taxon>Metazoa</taxon>
        <taxon>Chordata</taxon>
        <taxon>Craniata</taxon>
        <taxon>Vertebrata</taxon>
        <taxon>Euteleostomi</taxon>
        <taxon>Amphibia</taxon>
        <taxon>Batrachia</taxon>
        <taxon>Caudata</taxon>
        <taxon>Salamandroidea</taxon>
        <taxon>Salamandridae</taxon>
        <taxon>Pleurodelinae</taxon>
        <taxon>Pleurodeles</taxon>
    </lineage>
</organism>
<dbReference type="Proteomes" id="UP001066276">
    <property type="component" value="Chromosome 6"/>
</dbReference>
<evidence type="ECO:0008006" key="3">
    <source>
        <dbReference type="Google" id="ProtNLM"/>
    </source>
</evidence>
<protein>
    <recommendedName>
        <fullName evidence="3">ATP-dependent DNA ligase family profile domain-containing protein</fullName>
    </recommendedName>
</protein>
<keyword evidence="2" id="KW-1185">Reference proteome</keyword>
<dbReference type="EMBL" id="JANPWB010000010">
    <property type="protein sequence ID" value="KAJ1135695.1"/>
    <property type="molecule type" value="Genomic_DNA"/>
</dbReference>
<proteinExistence type="predicted"/>
<dbReference type="AlphaFoldDB" id="A0AAV7QC19"/>
<reference evidence="1" key="1">
    <citation type="journal article" date="2022" name="bioRxiv">
        <title>Sequencing and chromosome-scale assembly of the giantPleurodeles waltlgenome.</title>
        <authorList>
            <person name="Brown T."/>
            <person name="Elewa A."/>
            <person name="Iarovenko S."/>
            <person name="Subramanian E."/>
            <person name="Araus A.J."/>
            <person name="Petzold A."/>
            <person name="Susuki M."/>
            <person name="Suzuki K.-i.T."/>
            <person name="Hayashi T."/>
            <person name="Toyoda A."/>
            <person name="Oliveira C."/>
            <person name="Osipova E."/>
            <person name="Leigh N.D."/>
            <person name="Simon A."/>
            <person name="Yun M.H."/>
        </authorList>
    </citation>
    <scope>NUCLEOTIDE SEQUENCE</scope>
    <source>
        <strain evidence="1">20211129_DDA</strain>
        <tissue evidence="1">Liver</tissue>
    </source>
</reference>
<evidence type="ECO:0000313" key="1">
    <source>
        <dbReference type="EMBL" id="KAJ1135695.1"/>
    </source>
</evidence>